<feature type="signal peptide" evidence="1">
    <location>
        <begin position="1"/>
        <end position="18"/>
    </location>
</feature>
<dbReference type="EMBL" id="SOQW01000003">
    <property type="protein sequence ID" value="TDX91388.1"/>
    <property type="molecule type" value="Genomic_DNA"/>
</dbReference>
<reference evidence="2 4" key="1">
    <citation type="submission" date="2018-11" db="EMBL/GenBank/DDBJ databases">
        <title>Proposal to divide the Flavobacteriaceae and reorganize its genera based on Amino Acid Identity values calculated from whole genome sequences.</title>
        <authorList>
            <person name="Nicholson A.C."/>
            <person name="Gulvik C.A."/>
            <person name="Whitney A.M."/>
            <person name="Humrighouse B.W."/>
            <person name="Bell M."/>
            <person name="Holmes B."/>
            <person name="Steigerwalt A."/>
            <person name="Villarma A."/>
            <person name="Sheth M."/>
            <person name="Batra D."/>
            <person name="Pryor J."/>
            <person name="Bernardet J.-F."/>
            <person name="Hugo C."/>
            <person name="Kampfer P."/>
            <person name="Newman J."/>
            <person name="Mcquiston J.R."/>
        </authorList>
    </citation>
    <scope>NUCLEOTIDE SEQUENCE [LARGE SCALE GENOMIC DNA]</scope>
    <source>
        <strain evidence="2 4">DSM 15235</strain>
    </source>
</reference>
<proteinExistence type="predicted"/>
<evidence type="ECO:0000256" key="1">
    <source>
        <dbReference type="SAM" id="SignalP"/>
    </source>
</evidence>
<evidence type="ECO:0000313" key="3">
    <source>
        <dbReference type="EMBL" id="TDX91388.1"/>
    </source>
</evidence>
<gene>
    <name evidence="3" type="ORF">BCF50_2518</name>
    <name evidence="2" type="ORF">EGI05_16980</name>
</gene>
<dbReference type="Proteomes" id="UP000295709">
    <property type="component" value="Unassembled WGS sequence"/>
</dbReference>
<keyword evidence="5" id="KW-1185">Reference proteome</keyword>
<evidence type="ECO:0000313" key="2">
    <source>
        <dbReference type="EMBL" id="ROH96193.1"/>
    </source>
</evidence>
<sequence length="160" mass="18273">MKAITLFIGLFMANFSFAQDLEDRDDSFITENNKNLLKIDIKEPFMQVAIKNCNDFKPASFEGGAAAYKEILKKYMYTYLNSDFYTLNGEFTFTLTIDATGKVIDVTGDPKVLNSEIFFDDMQYVVRRIKKNWSPAVCNGQPVKSEMKLKMNFSSLSADM</sequence>
<organism evidence="2 4">
    <name type="scientific">Chryseobacterium daecheongense</name>
    <dbReference type="NCBI Taxonomy" id="192389"/>
    <lineage>
        <taxon>Bacteria</taxon>
        <taxon>Pseudomonadati</taxon>
        <taxon>Bacteroidota</taxon>
        <taxon>Flavobacteriia</taxon>
        <taxon>Flavobacteriales</taxon>
        <taxon>Weeksellaceae</taxon>
        <taxon>Chryseobacterium group</taxon>
        <taxon>Chryseobacterium</taxon>
    </lineage>
</organism>
<protein>
    <recommendedName>
        <fullName evidence="6">TonB C-terminal domain-containing protein</fullName>
    </recommendedName>
</protein>
<evidence type="ECO:0000313" key="4">
    <source>
        <dbReference type="Proteomes" id="UP000269375"/>
    </source>
</evidence>
<dbReference type="Gene3D" id="3.30.1150.10">
    <property type="match status" value="1"/>
</dbReference>
<dbReference type="Proteomes" id="UP000269375">
    <property type="component" value="Unassembled WGS sequence"/>
</dbReference>
<dbReference type="EMBL" id="RJTX01000004">
    <property type="protein sequence ID" value="ROH96193.1"/>
    <property type="molecule type" value="Genomic_DNA"/>
</dbReference>
<accession>A0A3N0VTP6</accession>
<comment type="caution">
    <text evidence="2">The sequence shown here is derived from an EMBL/GenBank/DDBJ whole genome shotgun (WGS) entry which is preliminary data.</text>
</comment>
<dbReference type="AlphaFoldDB" id="A0A3N0VTP6"/>
<dbReference type="OrthoDB" id="1248898at2"/>
<dbReference type="RefSeq" id="WP_123264200.1">
    <property type="nucleotide sequence ID" value="NZ_CP095185.1"/>
</dbReference>
<evidence type="ECO:0008006" key="6">
    <source>
        <dbReference type="Google" id="ProtNLM"/>
    </source>
</evidence>
<reference evidence="3 5" key="2">
    <citation type="submission" date="2019-03" db="EMBL/GenBank/DDBJ databases">
        <title>Genomic Encyclopedia of Archaeal and Bacterial Type Strains, Phase II (KMG-II): from individual species to whole genera.</title>
        <authorList>
            <person name="Goeker M."/>
        </authorList>
    </citation>
    <scope>NUCLEOTIDE SEQUENCE [LARGE SCALE GENOMIC DNA]</scope>
    <source>
        <strain evidence="3 5">DSM 15235</strain>
    </source>
</reference>
<keyword evidence="1" id="KW-0732">Signal</keyword>
<evidence type="ECO:0000313" key="5">
    <source>
        <dbReference type="Proteomes" id="UP000295709"/>
    </source>
</evidence>
<feature type="chain" id="PRO_5017994722" description="TonB C-terminal domain-containing protein" evidence="1">
    <location>
        <begin position="19"/>
        <end position="160"/>
    </location>
</feature>
<name>A0A3N0VTP6_9FLAO</name>